<evidence type="ECO:0000256" key="7">
    <source>
        <dbReference type="ARBA" id="ARBA00022833"/>
    </source>
</evidence>
<name>A0AAE2CQ18_9LAMI</name>
<evidence type="ECO:0000256" key="5">
    <source>
        <dbReference type="ARBA" id="ARBA00022771"/>
    </source>
</evidence>
<dbReference type="EC" id="2.3.2.27" evidence="2"/>
<proteinExistence type="predicted"/>
<evidence type="ECO:0000259" key="9">
    <source>
        <dbReference type="PROSITE" id="PS50089"/>
    </source>
</evidence>
<dbReference type="GO" id="GO:0061630">
    <property type="term" value="F:ubiquitin protein ligase activity"/>
    <property type="evidence" value="ECO:0007669"/>
    <property type="project" value="UniProtKB-EC"/>
</dbReference>
<organism evidence="10 11">
    <name type="scientific">Sesamum alatum</name>
    <dbReference type="NCBI Taxonomy" id="300844"/>
    <lineage>
        <taxon>Eukaryota</taxon>
        <taxon>Viridiplantae</taxon>
        <taxon>Streptophyta</taxon>
        <taxon>Embryophyta</taxon>
        <taxon>Tracheophyta</taxon>
        <taxon>Spermatophyta</taxon>
        <taxon>Magnoliopsida</taxon>
        <taxon>eudicotyledons</taxon>
        <taxon>Gunneridae</taxon>
        <taxon>Pentapetalae</taxon>
        <taxon>asterids</taxon>
        <taxon>lamiids</taxon>
        <taxon>Lamiales</taxon>
        <taxon>Pedaliaceae</taxon>
        <taxon>Sesamum</taxon>
    </lineage>
</organism>
<dbReference type="Gene3D" id="3.30.40.10">
    <property type="entry name" value="Zinc/RING finger domain, C3HC4 (zinc finger)"/>
    <property type="match status" value="1"/>
</dbReference>
<dbReference type="InterPro" id="IPR013083">
    <property type="entry name" value="Znf_RING/FYVE/PHD"/>
</dbReference>
<dbReference type="InterPro" id="IPR045191">
    <property type="entry name" value="MBR1/2-like"/>
</dbReference>
<comment type="catalytic activity">
    <reaction evidence="1">
        <text>S-ubiquitinyl-[E2 ubiquitin-conjugating enzyme]-L-cysteine + [acceptor protein]-L-lysine = [E2 ubiquitin-conjugating enzyme]-L-cysteine + N(6)-ubiquitinyl-[acceptor protein]-L-lysine.</text>
        <dbReference type="EC" id="2.3.2.27"/>
    </reaction>
</comment>
<keyword evidence="7" id="KW-0862">Zinc</keyword>
<evidence type="ECO:0000256" key="2">
    <source>
        <dbReference type="ARBA" id="ARBA00012483"/>
    </source>
</evidence>
<feature type="domain" description="RING-type" evidence="9">
    <location>
        <begin position="183"/>
        <end position="225"/>
    </location>
</feature>
<evidence type="ECO:0000256" key="8">
    <source>
        <dbReference type="PROSITE-ProRule" id="PRU00175"/>
    </source>
</evidence>
<dbReference type="Pfam" id="PF13639">
    <property type="entry name" value="zf-RING_2"/>
    <property type="match status" value="1"/>
</dbReference>
<evidence type="ECO:0000313" key="11">
    <source>
        <dbReference type="Proteomes" id="UP001293254"/>
    </source>
</evidence>
<dbReference type="Proteomes" id="UP001293254">
    <property type="component" value="Unassembled WGS sequence"/>
</dbReference>
<reference evidence="10" key="1">
    <citation type="submission" date="2020-06" db="EMBL/GenBank/DDBJ databases">
        <authorList>
            <person name="Li T."/>
            <person name="Hu X."/>
            <person name="Zhang T."/>
            <person name="Song X."/>
            <person name="Zhang H."/>
            <person name="Dai N."/>
            <person name="Sheng W."/>
            <person name="Hou X."/>
            <person name="Wei L."/>
        </authorList>
    </citation>
    <scope>NUCLEOTIDE SEQUENCE</scope>
    <source>
        <strain evidence="10">3651</strain>
        <tissue evidence="10">Leaf</tissue>
    </source>
</reference>
<dbReference type="EMBL" id="JACGWO010000004">
    <property type="protein sequence ID" value="KAK4430340.1"/>
    <property type="molecule type" value="Genomic_DNA"/>
</dbReference>
<evidence type="ECO:0000256" key="3">
    <source>
        <dbReference type="ARBA" id="ARBA00022679"/>
    </source>
</evidence>
<dbReference type="PANTHER" id="PTHR22937">
    <property type="entry name" value="E3 UBIQUITIN-PROTEIN LIGASE RNF165"/>
    <property type="match status" value="1"/>
</dbReference>
<gene>
    <name evidence="10" type="ORF">Salat_1334700</name>
</gene>
<sequence length="232" mass="26903">MYSHQLDHSAAASGGVPPPQGGGPPYFFHSLEFLSALAPPYFNGLFPPIYNMWPLHRETGQRFNTYNYPNRAATAIPSTMGSGYRRRTHTMHPHQIMDVPAWSRRHPYVQVQERNDLPDLEPARGRNRIQEDETMILDIGTEWRRENHVERDRGLSEKLILKYLKTRNCHVQVNINDREPKICVVCQDDLCQENRMIGVVDCGHEYHESCIRQWLQQKNICPLCKTIALPVM</sequence>
<dbReference type="PROSITE" id="PS50089">
    <property type="entry name" value="ZF_RING_2"/>
    <property type="match status" value="1"/>
</dbReference>
<evidence type="ECO:0000256" key="1">
    <source>
        <dbReference type="ARBA" id="ARBA00000900"/>
    </source>
</evidence>
<accession>A0AAE2CQ18</accession>
<dbReference type="SMART" id="SM00184">
    <property type="entry name" value="RING"/>
    <property type="match status" value="1"/>
</dbReference>
<keyword evidence="4" id="KW-0479">Metal-binding</keyword>
<dbReference type="InterPro" id="IPR001841">
    <property type="entry name" value="Znf_RING"/>
</dbReference>
<keyword evidence="11" id="KW-1185">Reference proteome</keyword>
<comment type="caution">
    <text evidence="10">The sequence shown here is derived from an EMBL/GenBank/DDBJ whole genome shotgun (WGS) entry which is preliminary data.</text>
</comment>
<keyword evidence="5 8" id="KW-0863">Zinc-finger</keyword>
<evidence type="ECO:0000313" key="10">
    <source>
        <dbReference type="EMBL" id="KAK4430340.1"/>
    </source>
</evidence>
<dbReference type="SUPFAM" id="SSF57850">
    <property type="entry name" value="RING/U-box"/>
    <property type="match status" value="1"/>
</dbReference>
<protein>
    <recommendedName>
        <fullName evidence="2">RING-type E3 ubiquitin transferase</fullName>
        <ecNumber evidence="2">2.3.2.27</ecNumber>
    </recommendedName>
</protein>
<evidence type="ECO:0000256" key="4">
    <source>
        <dbReference type="ARBA" id="ARBA00022723"/>
    </source>
</evidence>
<dbReference type="PANTHER" id="PTHR22937:SF163">
    <property type="entry name" value="RING-TYPE E3 UBIQUITIN TRANSFERASE"/>
    <property type="match status" value="1"/>
</dbReference>
<evidence type="ECO:0000256" key="6">
    <source>
        <dbReference type="ARBA" id="ARBA00022786"/>
    </source>
</evidence>
<dbReference type="GO" id="GO:0008270">
    <property type="term" value="F:zinc ion binding"/>
    <property type="evidence" value="ECO:0007669"/>
    <property type="project" value="UniProtKB-KW"/>
</dbReference>
<reference evidence="10" key="2">
    <citation type="journal article" date="2024" name="Plant">
        <title>Genomic evolution and insights into agronomic trait innovations of Sesamum species.</title>
        <authorList>
            <person name="Miao H."/>
            <person name="Wang L."/>
            <person name="Qu L."/>
            <person name="Liu H."/>
            <person name="Sun Y."/>
            <person name="Le M."/>
            <person name="Wang Q."/>
            <person name="Wei S."/>
            <person name="Zheng Y."/>
            <person name="Lin W."/>
            <person name="Duan Y."/>
            <person name="Cao H."/>
            <person name="Xiong S."/>
            <person name="Wang X."/>
            <person name="Wei L."/>
            <person name="Li C."/>
            <person name="Ma Q."/>
            <person name="Ju M."/>
            <person name="Zhao R."/>
            <person name="Li G."/>
            <person name="Mu C."/>
            <person name="Tian Q."/>
            <person name="Mei H."/>
            <person name="Zhang T."/>
            <person name="Gao T."/>
            <person name="Zhang H."/>
        </authorList>
    </citation>
    <scope>NUCLEOTIDE SEQUENCE</scope>
    <source>
        <strain evidence="10">3651</strain>
    </source>
</reference>
<dbReference type="AlphaFoldDB" id="A0AAE2CQ18"/>
<keyword evidence="6" id="KW-0833">Ubl conjugation pathway</keyword>
<keyword evidence="3" id="KW-0808">Transferase</keyword>